<evidence type="ECO:0000313" key="2">
    <source>
        <dbReference type="Proteomes" id="UP000015520"/>
    </source>
</evidence>
<dbReference type="PATRIC" id="fig|1172190.3.peg.418"/>
<dbReference type="STRING" id="1172190.M947_02135"/>
<gene>
    <name evidence="1" type="ORF">M947_02135</name>
</gene>
<evidence type="ECO:0000313" key="1">
    <source>
        <dbReference type="EMBL" id="EQB40628.1"/>
    </source>
</evidence>
<accession>T0L433</accession>
<comment type="caution">
    <text evidence="1">The sequence shown here is derived from an EMBL/GenBank/DDBJ whole genome shotgun (WGS) entry which is preliminary data.</text>
</comment>
<name>T0L433_9BACT</name>
<protein>
    <submittedName>
        <fullName evidence="1">Uncharacterized protein</fullName>
    </submittedName>
</protein>
<proteinExistence type="predicted"/>
<organism evidence="1 2">
    <name type="scientific">Sulfurimonas hongkongensis</name>
    <dbReference type="NCBI Taxonomy" id="1172190"/>
    <lineage>
        <taxon>Bacteria</taxon>
        <taxon>Pseudomonadati</taxon>
        <taxon>Campylobacterota</taxon>
        <taxon>Epsilonproteobacteria</taxon>
        <taxon>Campylobacterales</taxon>
        <taxon>Sulfurimonadaceae</taxon>
        <taxon>Sulfurimonas</taxon>
    </lineage>
</organism>
<dbReference type="OrthoDB" id="5373182at2"/>
<dbReference type="RefSeq" id="WP_021286708.1">
    <property type="nucleotide sequence ID" value="NZ_AUPZ01000002.1"/>
</dbReference>
<reference evidence="1 2" key="1">
    <citation type="submission" date="2013-07" db="EMBL/GenBank/DDBJ databases">
        <title>Sulfurimonas hongkongensis AST-10 Genome Sequencing.</title>
        <authorList>
            <person name="Cai L."/>
            <person name="Zhang T."/>
        </authorList>
    </citation>
    <scope>NUCLEOTIDE SEQUENCE [LARGE SCALE GENOMIC DNA]</scope>
    <source>
        <strain evidence="1 2">AST-10</strain>
    </source>
</reference>
<dbReference type="Proteomes" id="UP000015520">
    <property type="component" value="Unassembled WGS sequence"/>
</dbReference>
<sequence>MKKLITLSLLFVIGFSIIHEYVYAAYDDDHCSAIEYISEFDAPQTHGDICAIHFEYHQSYLLSQKVVLQHIDYKIIPNKTDKETYNFKTHLEFYKPPIS</sequence>
<dbReference type="AlphaFoldDB" id="T0L433"/>
<keyword evidence="2" id="KW-1185">Reference proteome</keyword>
<dbReference type="EMBL" id="AUPZ01000002">
    <property type="protein sequence ID" value="EQB40628.1"/>
    <property type="molecule type" value="Genomic_DNA"/>
</dbReference>